<evidence type="ECO:0000313" key="3">
    <source>
        <dbReference type="Proteomes" id="UP000480178"/>
    </source>
</evidence>
<keyword evidence="3" id="KW-1185">Reference proteome</keyword>
<dbReference type="KEGG" id="rhoz:GXP67_21170"/>
<evidence type="ECO:0000256" key="1">
    <source>
        <dbReference type="SAM" id="Phobius"/>
    </source>
</evidence>
<protein>
    <submittedName>
        <fullName evidence="2">Uncharacterized protein</fullName>
    </submittedName>
</protein>
<dbReference type="EMBL" id="CP048222">
    <property type="protein sequence ID" value="QHT68982.1"/>
    <property type="molecule type" value="Genomic_DNA"/>
</dbReference>
<dbReference type="AlphaFoldDB" id="A0A6C0GN02"/>
<organism evidence="2 3">
    <name type="scientific">Rhodocytophaga rosea</name>
    <dbReference type="NCBI Taxonomy" id="2704465"/>
    <lineage>
        <taxon>Bacteria</taxon>
        <taxon>Pseudomonadati</taxon>
        <taxon>Bacteroidota</taxon>
        <taxon>Cytophagia</taxon>
        <taxon>Cytophagales</taxon>
        <taxon>Rhodocytophagaceae</taxon>
        <taxon>Rhodocytophaga</taxon>
    </lineage>
</organism>
<evidence type="ECO:0000313" key="2">
    <source>
        <dbReference type="EMBL" id="QHT68982.1"/>
    </source>
</evidence>
<keyword evidence="1" id="KW-1133">Transmembrane helix</keyword>
<sequence>MSQLNFYLNNENILPPKNWKQTEIELAYVSESSQDSPSATLSENTFEFVQANLDKIKAWIEGGQNGSAPGIWEGMPLAISLECPEEGEVPLFNGYLDLSSSTAEYDCDSYRIPFVESHSLEWLRQTADSFSFAYLQSIGVITKQDFVKTYYVINRVPDLEQAGLVSIALFIIAKEVVQAVKDLSSAIKDFIGVFDAPGSALRGALAIIINLIYFAAIMIAIITLLKQLVEALFPIPKYYHGMRIKTLFERGCEYLGLTFQSTLFEGEYKDLVWLPAKFEAGKNVVNASDDKGFPEKSFGQFIDDMALLFNAKIKIINSRLIFERKDYFRQNSGFTLKSITQTPKKTNASEVASNYLLKFLSDSEDPNTLARRGAIHQVTIAPITVGFKGNLTLKGLDERTFPFAYAVRKTSQSRIERLFAGVFDALNKLVGLIRGRGNVPRIGNRLDFMMLNADFFSVDKLLIISNREGLLSNKNEQLLSAKTLWSEFHFIDSPVPSDKHAGNQWEIYEGVEVPMCCEDLLKVKNNNVIYIEEEGAEAVVMHCSYNVHTKIASISYKIQRPYSRNIREVIS</sequence>
<gene>
    <name evidence="2" type="ORF">GXP67_21170</name>
</gene>
<accession>A0A6C0GN02</accession>
<dbReference type="RefSeq" id="WP_162444977.1">
    <property type="nucleotide sequence ID" value="NZ_CP048222.1"/>
</dbReference>
<name>A0A6C0GN02_9BACT</name>
<keyword evidence="1" id="KW-0472">Membrane</keyword>
<dbReference type="Proteomes" id="UP000480178">
    <property type="component" value="Chromosome"/>
</dbReference>
<proteinExistence type="predicted"/>
<feature type="transmembrane region" description="Helical" evidence="1">
    <location>
        <begin position="204"/>
        <end position="225"/>
    </location>
</feature>
<reference evidence="2 3" key="1">
    <citation type="submission" date="2020-01" db="EMBL/GenBank/DDBJ databases">
        <authorList>
            <person name="Kim M.K."/>
        </authorList>
    </citation>
    <scope>NUCLEOTIDE SEQUENCE [LARGE SCALE GENOMIC DNA]</scope>
    <source>
        <strain evidence="2 3">172606-1</strain>
    </source>
</reference>
<keyword evidence="1" id="KW-0812">Transmembrane</keyword>